<accession>W9VUT5</accession>
<protein>
    <recommendedName>
        <fullName evidence="4">Bulb-type lectin domain-containing protein</fullName>
    </recommendedName>
</protein>
<dbReference type="HOGENOM" id="CLU_266002_0_0_1"/>
<feature type="region of interest" description="Disordered" evidence="1">
    <location>
        <begin position="1088"/>
        <end position="1109"/>
    </location>
</feature>
<dbReference type="GO" id="GO:0030833">
    <property type="term" value="P:regulation of actin filament polymerization"/>
    <property type="evidence" value="ECO:0007669"/>
    <property type="project" value="TreeGrafter"/>
</dbReference>
<evidence type="ECO:0000313" key="3">
    <source>
        <dbReference type="Proteomes" id="UP000019473"/>
    </source>
</evidence>
<evidence type="ECO:0000256" key="1">
    <source>
        <dbReference type="SAM" id="MobiDB-lite"/>
    </source>
</evidence>
<feature type="compositionally biased region" description="Low complexity" evidence="1">
    <location>
        <begin position="699"/>
        <end position="711"/>
    </location>
</feature>
<dbReference type="EMBL" id="AMGW01000006">
    <property type="protein sequence ID" value="EXJ55901.1"/>
    <property type="molecule type" value="Genomic_DNA"/>
</dbReference>
<feature type="compositionally biased region" description="Polar residues" evidence="1">
    <location>
        <begin position="74"/>
        <end position="86"/>
    </location>
</feature>
<dbReference type="STRING" id="1182544.W9VUT5"/>
<dbReference type="RefSeq" id="XP_007761011.1">
    <property type="nucleotide sequence ID" value="XM_007762821.1"/>
</dbReference>
<dbReference type="VEuPathDB" id="FungiDB:A1O7_08832"/>
<organism evidence="2 3">
    <name type="scientific">Cladophialophora yegresii CBS 114405</name>
    <dbReference type="NCBI Taxonomy" id="1182544"/>
    <lineage>
        <taxon>Eukaryota</taxon>
        <taxon>Fungi</taxon>
        <taxon>Dikarya</taxon>
        <taxon>Ascomycota</taxon>
        <taxon>Pezizomycotina</taxon>
        <taxon>Eurotiomycetes</taxon>
        <taxon>Chaetothyriomycetidae</taxon>
        <taxon>Chaetothyriales</taxon>
        <taxon>Herpotrichiellaceae</taxon>
        <taxon>Cladophialophora</taxon>
    </lineage>
</organism>
<feature type="compositionally biased region" description="Low complexity" evidence="1">
    <location>
        <begin position="230"/>
        <end position="244"/>
    </location>
</feature>
<feature type="region of interest" description="Disordered" evidence="1">
    <location>
        <begin position="685"/>
        <end position="711"/>
    </location>
</feature>
<feature type="region of interest" description="Disordered" evidence="1">
    <location>
        <begin position="153"/>
        <end position="363"/>
    </location>
</feature>
<dbReference type="GO" id="GO:0005884">
    <property type="term" value="C:actin filament"/>
    <property type="evidence" value="ECO:0007669"/>
    <property type="project" value="TreeGrafter"/>
</dbReference>
<evidence type="ECO:0000313" key="2">
    <source>
        <dbReference type="EMBL" id="EXJ55901.1"/>
    </source>
</evidence>
<dbReference type="Gene3D" id="2.90.10.30">
    <property type="match status" value="1"/>
</dbReference>
<feature type="compositionally biased region" description="Basic and acidic residues" evidence="1">
    <location>
        <begin position="191"/>
        <end position="200"/>
    </location>
</feature>
<feature type="compositionally biased region" description="Basic and acidic residues" evidence="1">
    <location>
        <begin position="305"/>
        <end position="363"/>
    </location>
</feature>
<dbReference type="eggNOG" id="ENOG502SIVW">
    <property type="taxonomic scope" value="Eukaryota"/>
</dbReference>
<dbReference type="PANTHER" id="PTHR10829">
    <property type="entry name" value="CORTACTIN AND DREBRIN"/>
    <property type="match status" value="1"/>
</dbReference>
<feature type="region of interest" description="Disordered" evidence="1">
    <location>
        <begin position="67"/>
        <end position="138"/>
    </location>
</feature>
<dbReference type="PANTHER" id="PTHR10829:SF20">
    <property type="entry name" value="ADF-H DOMAIN-CONTAINING PROTEIN"/>
    <property type="match status" value="1"/>
</dbReference>
<dbReference type="InterPro" id="IPR036426">
    <property type="entry name" value="Bulb-type_lectin_dom_sf"/>
</dbReference>
<feature type="compositionally biased region" description="Low complexity" evidence="1">
    <location>
        <begin position="175"/>
        <end position="190"/>
    </location>
</feature>
<feature type="compositionally biased region" description="Basic and acidic residues" evidence="1">
    <location>
        <begin position="264"/>
        <end position="286"/>
    </location>
</feature>
<dbReference type="GeneID" id="19183396"/>
<dbReference type="SUPFAM" id="SSF51110">
    <property type="entry name" value="alpha-D-mannose-specific plant lectins"/>
    <property type="match status" value="1"/>
</dbReference>
<keyword evidence="3" id="KW-1185">Reference proteome</keyword>
<dbReference type="GO" id="GO:0030427">
    <property type="term" value="C:site of polarized growth"/>
    <property type="evidence" value="ECO:0007669"/>
    <property type="project" value="TreeGrafter"/>
</dbReference>
<feature type="compositionally biased region" description="Polar residues" evidence="1">
    <location>
        <begin position="210"/>
        <end position="219"/>
    </location>
</feature>
<dbReference type="GO" id="GO:0030864">
    <property type="term" value="C:cortical actin cytoskeleton"/>
    <property type="evidence" value="ECO:0007669"/>
    <property type="project" value="TreeGrafter"/>
</dbReference>
<proteinExistence type="predicted"/>
<dbReference type="GO" id="GO:0051015">
    <property type="term" value="F:actin filament binding"/>
    <property type="evidence" value="ECO:0007669"/>
    <property type="project" value="TreeGrafter"/>
</dbReference>
<dbReference type="Proteomes" id="UP000019473">
    <property type="component" value="Unassembled WGS sequence"/>
</dbReference>
<dbReference type="OrthoDB" id="3231004at2759"/>
<gene>
    <name evidence="2" type="ORF">A1O7_08832</name>
</gene>
<comment type="caution">
    <text evidence="2">The sequence shown here is derived from an EMBL/GenBank/DDBJ whole genome shotgun (WGS) entry which is preliminary data.</text>
</comment>
<feature type="compositionally biased region" description="Polar residues" evidence="1">
    <location>
        <begin position="248"/>
        <end position="263"/>
    </location>
</feature>
<sequence>MSLLLAPYTNAMRLGQGFNSYTQQICVDDAVIVDPNRAENILTNDGTTMRIVAETSGKPSAWNRLKEVVDPGPTKSTDSLEPSPDSTPAGLIEGVAKPDDVSAGHSDTVAATDPDVNASPDADAHGDAHVQSDTTATAHEDTAADHDTDANADAAAAANADDKNGAEAATDETAHTAGASDSSDVGSVVKVSEEDTHPDPAPETPEADTSHTAPKSATSELVAKYETRAAKTSATTTSPNSKTAGTKPRSSSVGHKQSTSKTSVEPKKGSAKFQVKEIPTRERKDAAPPTPKPAPKKPLTELEIEQARLEKQEQLEMMREEKARMKEQRDYQKQLELEARQDERQRQQDERAEQAQIRAEKRKYDQARREAAQKAMSEAIAAKKDALTLEDLNKIKAQNQFADRFDGIFNSDRAYPFDPTAPRGPSQTVTYSSRFIDKLSDVTDDMCISGALSVKMAKIGGSGRGSFVDSDKFKQSDLNFYISVKVINQTINFKDALVYNSMRSCEPGSDEWKKVYGDSFISGFVEGGEFNALVSMKVHNKAKLLDIKAEAKVALTTGPVDITAEANVGIARTNLEMNTETTIQVSWCGGGHIKHMEQPWNIQSIMEAAARFPSLVANCPQRTHAILTKYESLRSFVSLRPAAYSPIQYENAQIYTNVLMDAFMSYKSLYKKLGDQATGFQNKTLEFEPWPSSDGTDGSRPASSSTPASSTAHTAIGQAIASGDARALAAAKSYAAALAAAVDTTPFQASLQGLSDARKFIRRQMVYIVNEIDLIEKDPKVATDEEHEEPFQSPTLFETRLPNMKIPDRLKPKSDPLTGKRIMAKTQTEQELLDEQKEQDQLQNESPALYQMDQDLYPDETASLDDVRKKVPKIGKHLQVSTAAPKTDKGALFNNLDFLLPEWQVESISIGITKRGCVGAVEVVYENGLILRKGLAAENLVRKTLGNFQAGERIFAVAIEHGVATGTQDPRVLSVCMYTNRGRRLLGQAVKNDIMPGGKVSKDSVVYENIHTVYLDNAFSTGTLKGFFGRLDTNETNGGILRLGLIWGDSTSTKLSNTVAEPAPVYDTDTNTNNATINAFREERDQARRETEQAKAQAKTEIEKAKQDVDSRINQATEKAKQIKFANGVSTGRQSVSFKGDTFKVSPNDKPFLVFENGNQFCYQRDGNLVVYDANQRVQWAFGKYGEGAGDLIFHGGNDGNLVAWKNGGATWATETKNARNGTLVLSSERPFLEIFTEDGRRQCHYPS</sequence>
<name>W9VUT5_9EURO</name>
<reference evidence="2 3" key="1">
    <citation type="submission" date="2013-03" db="EMBL/GenBank/DDBJ databases">
        <title>The Genome Sequence of Cladophialophora yegresii CBS 114405.</title>
        <authorList>
            <consortium name="The Broad Institute Genomics Platform"/>
            <person name="Cuomo C."/>
            <person name="de Hoog S."/>
            <person name="Gorbushina A."/>
            <person name="Walker B."/>
            <person name="Young S.K."/>
            <person name="Zeng Q."/>
            <person name="Gargeya S."/>
            <person name="Fitzgerald M."/>
            <person name="Haas B."/>
            <person name="Abouelleil A."/>
            <person name="Allen A.W."/>
            <person name="Alvarado L."/>
            <person name="Arachchi H.M."/>
            <person name="Berlin A.M."/>
            <person name="Chapman S.B."/>
            <person name="Gainer-Dewar J."/>
            <person name="Goldberg J."/>
            <person name="Griggs A."/>
            <person name="Gujja S."/>
            <person name="Hansen M."/>
            <person name="Howarth C."/>
            <person name="Imamovic A."/>
            <person name="Ireland A."/>
            <person name="Larimer J."/>
            <person name="McCowan C."/>
            <person name="Murphy C."/>
            <person name="Pearson M."/>
            <person name="Poon T.W."/>
            <person name="Priest M."/>
            <person name="Roberts A."/>
            <person name="Saif S."/>
            <person name="Shea T."/>
            <person name="Sisk P."/>
            <person name="Sykes S."/>
            <person name="Wortman J."/>
            <person name="Nusbaum C."/>
            <person name="Birren B."/>
        </authorList>
    </citation>
    <scope>NUCLEOTIDE SEQUENCE [LARGE SCALE GENOMIC DNA]</scope>
    <source>
        <strain evidence="2 3">CBS 114405</strain>
    </source>
</reference>
<dbReference type="AlphaFoldDB" id="W9VUT5"/>
<evidence type="ECO:0008006" key="4">
    <source>
        <dbReference type="Google" id="ProtNLM"/>
    </source>
</evidence>